<dbReference type="Pfam" id="PF00005">
    <property type="entry name" value="ABC_tran"/>
    <property type="match status" value="1"/>
</dbReference>
<keyword evidence="2" id="KW-0813">Transport</keyword>
<dbReference type="EMBL" id="JAUSTN010000001">
    <property type="protein sequence ID" value="MDQ0274208.1"/>
    <property type="molecule type" value="Genomic_DNA"/>
</dbReference>
<dbReference type="PANTHER" id="PTHR42711:SF5">
    <property type="entry name" value="ABC TRANSPORTER ATP-BINDING PROTEIN NATA"/>
    <property type="match status" value="1"/>
</dbReference>
<evidence type="ECO:0000256" key="5">
    <source>
        <dbReference type="SAM" id="MobiDB-lite"/>
    </source>
</evidence>
<evidence type="ECO:0000256" key="2">
    <source>
        <dbReference type="ARBA" id="ARBA00022448"/>
    </source>
</evidence>
<dbReference type="Proteomes" id="UP001236559">
    <property type="component" value="Unassembled WGS sequence"/>
</dbReference>
<keyword evidence="3" id="KW-0547">Nucleotide-binding</keyword>
<evidence type="ECO:0000256" key="3">
    <source>
        <dbReference type="ARBA" id="ARBA00022741"/>
    </source>
</evidence>
<proteinExistence type="inferred from homology"/>
<protein>
    <submittedName>
        <fullName evidence="7">ABC-2 type transport system ATP-binding protein</fullName>
    </submittedName>
</protein>
<dbReference type="InterPro" id="IPR050763">
    <property type="entry name" value="ABC_transporter_ATP-binding"/>
</dbReference>
<evidence type="ECO:0000256" key="4">
    <source>
        <dbReference type="ARBA" id="ARBA00022840"/>
    </source>
</evidence>
<comment type="similarity">
    <text evidence="1">Belongs to the ABC transporter superfamily.</text>
</comment>
<dbReference type="InterPro" id="IPR027417">
    <property type="entry name" value="P-loop_NTPase"/>
</dbReference>
<feature type="region of interest" description="Disordered" evidence="5">
    <location>
        <begin position="335"/>
        <end position="399"/>
    </location>
</feature>
<evidence type="ECO:0000313" key="8">
    <source>
        <dbReference type="Proteomes" id="UP001236559"/>
    </source>
</evidence>
<evidence type="ECO:0000313" key="7">
    <source>
        <dbReference type="EMBL" id="MDQ0274208.1"/>
    </source>
</evidence>
<keyword evidence="4 7" id="KW-0067">ATP-binding</keyword>
<dbReference type="InterPro" id="IPR003593">
    <property type="entry name" value="AAA+_ATPase"/>
</dbReference>
<evidence type="ECO:0000259" key="6">
    <source>
        <dbReference type="PROSITE" id="PS50893"/>
    </source>
</evidence>
<feature type="compositionally biased region" description="Basic and acidic residues" evidence="5">
    <location>
        <begin position="353"/>
        <end position="362"/>
    </location>
</feature>
<keyword evidence="8" id="KW-1185">Reference proteome</keyword>
<dbReference type="RefSeq" id="WP_307494843.1">
    <property type="nucleotide sequence ID" value="NZ_JAUSTN010000001.1"/>
</dbReference>
<dbReference type="InterPro" id="IPR003439">
    <property type="entry name" value="ABC_transporter-like_ATP-bd"/>
</dbReference>
<feature type="compositionally biased region" description="Acidic residues" evidence="5">
    <location>
        <begin position="335"/>
        <end position="344"/>
    </location>
</feature>
<accession>A0ABU0ASN3</accession>
<dbReference type="SMART" id="SM00382">
    <property type="entry name" value="AAA"/>
    <property type="match status" value="1"/>
</dbReference>
<dbReference type="SUPFAM" id="SSF52540">
    <property type="entry name" value="P-loop containing nucleoside triphosphate hydrolases"/>
    <property type="match status" value="1"/>
</dbReference>
<evidence type="ECO:0000256" key="1">
    <source>
        <dbReference type="ARBA" id="ARBA00005417"/>
    </source>
</evidence>
<sequence>MSAILIKELSKRIGKGKVFSDFNLEVPEGEFFALLAPEKRGKTTLFRILFNFLKPNKGKVYIFDMDTVKDSKIIKESVGFVPNEVMLRENVKASSIFNKTLSAHNLKNKDELEKLLDYFGFNERLRIGEMTEREKRIFTIINALLFKPRLVVFDNATNELNQDDLTKLFTYLKDLKREENLTVFLLSDNLSLAQSYCDRVAIISEGAVKDIEYTNDKLSNDKKIIIKENIGDLNEFTKVGARVIKDELNHKELYYNGDLRKISKILFDLDIINYSILDSTLEDKINALKEGPLPKFENERERDEVPEIIDFKNQTMYEQTYIEEVDNPIDVEETTEDNVEETTEDNNVFESSYENREDRDFSETFNDETLVIDKDSENSNFTDSNSQTINFSYKQKEEE</sequence>
<dbReference type="Gene3D" id="3.40.50.300">
    <property type="entry name" value="P-loop containing nucleotide triphosphate hydrolases"/>
    <property type="match status" value="1"/>
</dbReference>
<dbReference type="PROSITE" id="PS50893">
    <property type="entry name" value="ABC_TRANSPORTER_2"/>
    <property type="match status" value="1"/>
</dbReference>
<name>A0ABU0ASN3_9FIRM</name>
<reference evidence="7 8" key="1">
    <citation type="submission" date="2023-07" db="EMBL/GenBank/DDBJ databases">
        <title>Genomic Encyclopedia of Type Strains, Phase IV (KMG-IV): sequencing the most valuable type-strain genomes for metagenomic binning, comparative biology and taxonomic classification.</title>
        <authorList>
            <person name="Goeker M."/>
        </authorList>
    </citation>
    <scope>NUCLEOTIDE SEQUENCE [LARGE SCALE GENOMIC DNA]</scope>
    <source>
        <strain evidence="7 8">DSM 22616</strain>
    </source>
</reference>
<feature type="domain" description="ABC transporter" evidence="6">
    <location>
        <begin position="4"/>
        <end position="230"/>
    </location>
</feature>
<comment type="caution">
    <text evidence="7">The sequence shown here is derived from an EMBL/GenBank/DDBJ whole genome shotgun (WGS) entry which is preliminary data.</text>
</comment>
<dbReference type="GO" id="GO:0005524">
    <property type="term" value="F:ATP binding"/>
    <property type="evidence" value="ECO:0007669"/>
    <property type="project" value="UniProtKB-KW"/>
</dbReference>
<gene>
    <name evidence="7" type="ORF">J2S72_000204</name>
</gene>
<organism evidence="7 8">
    <name type="scientific">Peptoniphilus koenoeneniae</name>
    <dbReference type="NCBI Taxonomy" id="507751"/>
    <lineage>
        <taxon>Bacteria</taxon>
        <taxon>Bacillati</taxon>
        <taxon>Bacillota</taxon>
        <taxon>Tissierellia</taxon>
        <taxon>Tissierellales</taxon>
        <taxon>Peptoniphilaceae</taxon>
        <taxon>Peptoniphilus</taxon>
    </lineage>
</organism>
<feature type="compositionally biased region" description="Polar residues" evidence="5">
    <location>
        <begin position="378"/>
        <end position="393"/>
    </location>
</feature>
<dbReference type="PANTHER" id="PTHR42711">
    <property type="entry name" value="ABC TRANSPORTER ATP-BINDING PROTEIN"/>
    <property type="match status" value="1"/>
</dbReference>